<name>A0A1I4BLQ3_9PSEU</name>
<keyword evidence="6" id="KW-1185">Reference proteome</keyword>
<gene>
    <name evidence="5" type="ORF">SAMN05421835_12923</name>
</gene>
<dbReference type="Pfam" id="PF01546">
    <property type="entry name" value="Peptidase_M20"/>
    <property type="match status" value="1"/>
</dbReference>
<proteinExistence type="inferred from homology"/>
<dbReference type="STRING" id="115433.SAMN05421835_12923"/>
<comment type="cofactor">
    <cofactor evidence="3">
        <name>Mn(2+)</name>
        <dbReference type="ChEBI" id="CHEBI:29035"/>
    </cofactor>
    <text evidence="3">The Mn(2+) ion enhances activity.</text>
</comment>
<feature type="binding site" evidence="3">
    <location>
        <position position="102"/>
    </location>
    <ligand>
        <name>Mn(2+)</name>
        <dbReference type="ChEBI" id="CHEBI:29035"/>
        <label>2</label>
    </ligand>
</feature>
<dbReference type="EMBL" id="FORP01000029">
    <property type="protein sequence ID" value="SFK69483.1"/>
    <property type="molecule type" value="Genomic_DNA"/>
</dbReference>
<feature type="binding site" evidence="3">
    <location>
        <position position="356"/>
    </location>
    <ligand>
        <name>Mn(2+)</name>
        <dbReference type="ChEBI" id="CHEBI:29035"/>
        <label>2</label>
    </ligand>
</feature>
<dbReference type="GO" id="GO:0046872">
    <property type="term" value="F:metal ion binding"/>
    <property type="evidence" value="ECO:0007669"/>
    <property type="project" value="UniProtKB-KW"/>
</dbReference>
<keyword evidence="3" id="KW-0464">Manganese</keyword>
<feature type="binding site" evidence="3">
    <location>
        <position position="136"/>
    </location>
    <ligand>
        <name>Mn(2+)</name>
        <dbReference type="ChEBI" id="CHEBI:29035"/>
        <label>2</label>
    </ligand>
</feature>
<dbReference type="NCBIfam" id="TIGR01891">
    <property type="entry name" value="amidohydrolases"/>
    <property type="match status" value="1"/>
</dbReference>
<dbReference type="CDD" id="cd03886">
    <property type="entry name" value="M20_Acy1"/>
    <property type="match status" value="1"/>
</dbReference>
<evidence type="ECO:0000313" key="5">
    <source>
        <dbReference type="EMBL" id="SFK69483.1"/>
    </source>
</evidence>
<dbReference type="FunFam" id="3.30.70.360:FF:000014">
    <property type="entry name" value="N-acyl-L-amino acid amidohydrolase"/>
    <property type="match status" value="1"/>
</dbReference>
<dbReference type="PIRSF" id="PIRSF005962">
    <property type="entry name" value="Pept_M20D_amidohydro"/>
    <property type="match status" value="1"/>
</dbReference>
<dbReference type="SUPFAM" id="SSF53187">
    <property type="entry name" value="Zn-dependent exopeptidases"/>
    <property type="match status" value="1"/>
</dbReference>
<keyword evidence="2 5" id="KW-0378">Hydrolase</keyword>
<dbReference type="Gene3D" id="3.40.630.10">
    <property type="entry name" value="Zn peptidases"/>
    <property type="match status" value="1"/>
</dbReference>
<evidence type="ECO:0000256" key="1">
    <source>
        <dbReference type="ARBA" id="ARBA00006153"/>
    </source>
</evidence>
<evidence type="ECO:0000256" key="2">
    <source>
        <dbReference type="ARBA" id="ARBA00022801"/>
    </source>
</evidence>
<dbReference type="PANTHER" id="PTHR11014">
    <property type="entry name" value="PEPTIDASE M20 FAMILY MEMBER"/>
    <property type="match status" value="1"/>
</dbReference>
<dbReference type="AlphaFoldDB" id="A0A1I4BLQ3"/>
<dbReference type="InterPro" id="IPR036264">
    <property type="entry name" value="Bact_exopeptidase_dim_dom"/>
</dbReference>
<dbReference type="InterPro" id="IPR002933">
    <property type="entry name" value="Peptidase_M20"/>
</dbReference>
<dbReference type="Pfam" id="PF07687">
    <property type="entry name" value="M20_dimer"/>
    <property type="match status" value="1"/>
</dbReference>
<dbReference type="Gene3D" id="3.30.70.360">
    <property type="match status" value="1"/>
</dbReference>
<accession>A0A1I4BLQ3</accession>
<comment type="similarity">
    <text evidence="1">Belongs to the peptidase M20 family.</text>
</comment>
<dbReference type="SUPFAM" id="SSF55031">
    <property type="entry name" value="Bacterial exopeptidase dimerisation domain"/>
    <property type="match status" value="1"/>
</dbReference>
<dbReference type="InterPro" id="IPR017439">
    <property type="entry name" value="Amidohydrolase"/>
</dbReference>
<keyword evidence="3" id="KW-0479">Metal-binding</keyword>
<dbReference type="GO" id="GO:0016787">
    <property type="term" value="F:hydrolase activity"/>
    <property type="evidence" value="ECO:0007669"/>
    <property type="project" value="UniProtKB-KW"/>
</dbReference>
<dbReference type="RefSeq" id="WP_091515208.1">
    <property type="nucleotide sequence ID" value="NZ_CBDRCA010000057.1"/>
</dbReference>
<feature type="binding site" evidence="3">
    <location>
        <position position="104"/>
    </location>
    <ligand>
        <name>Mn(2+)</name>
        <dbReference type="ChEBI" id="CHEBI:29035"/>
        <label>2</label>
    </ligand>
</feature>
<dbReference type="OrthoDB" id="9777385at2"/>
<dbReference type="InterPro" id="IPR011650">
    <property type="entry name" value="Peptidase_M20_dimer"/>
</dbReference>
<dbReference type="PANTHER" id="PTHR11014:SF63">
    <property type="entry name" value="METALLOPEPTIDASE, PUTATIVE (AFU_ORTHOLOGUE AFUA_6G09600)-RELATED"/>
    <property type="match status" value="1"/>
</dbReference>
<evidence type="ECO:0000313" key="6">
    <source>
        <dbReference type="Proteomes" id="UP000199025"/>
    </source>
</evidence>
<organism evidence="5 6">
    <name type="scientific">Amycolatopsis sacchari</name>
    <dbReference type="NCBI Taxonomy" id="115433"/>
    <lineage>
        <taxon>Bacteria</taxon>
        <taxon>Bacillati</taxon>
        <taxon>Actinomycetota</taxon>
        <taxon>Actinomycetes</taxon>
        <taxon>Pseudonocardiales</taxon>
        <taxon>Pseudonocardiaceae</taxon>
        <taxon>Amycolatopsis</taxon>
    </lineage>
</organism>
<feature type="binding site" evidence="3">
    <location>
        <position position="163"/>
    </location>
    <ligand>
        <name>Mn(2+)</name>
        <dbReference type="ChEBI" id="CHEBI:29035"/>
        <label>2</label>
    </ligand>
</feature>
<reference evidence="5 6" key="1">
    <citation type="submission" date="2016-10" db="EMBL/GenBank/DDBJ databases">
        <authorList>
            <person name="de Groot N.N."/>
        </authorList>
    </citation>
    <scope>NUCLEOTIDE SEQUENCE [LARGE SCALE GENOMIC DNA]</scope>
    <source>
        <strain evidence="5 6">DSM 44468</strain>
    </source>
</reference>
<evidence type="ECO:0000256" key="3">
    <source>
        <dbReference type="PIRSR" id="PIRSR005962-1"/>
    </source>
</evidence>
<dbReference type="Proteomes" id="UP000199025">
    <property type="component" value="Unassembled WGS sequence"/>
</dbReference>
<sequence>MTDGFDRLRHRVEQELPAAVQLRHELHRKPRLSGDEAATRDTVLAALPSGTSAQPVAGTGAVLRIGGTGSAVAVRAELDALSVTEGTGLPWASEHPGVMHACGHDVHLAATVALARAVEAVGGPAPLVVVLQPREETYPSGALEISESGVLAEQQAGATVAAHVQPLLPTGTVACSPGPVNASSDEFTVTVAGRGGHAAYPHQTADPVVALASVVVALQSMVSRGTDPMTPVVLSVTTLAAGSAPNVVPDEATARGTVRSLDPAAREVILERLAETVDLVSRAHGCTGRVEVTEGEPVLENDAGIARAAAPLLRRLGAEVDDTLRSAGSDDFAYFSQAMPSLMMFVGTGGAGQRLHSATYAPGDEYVGHVAGALLAGYLAAAEVVTGGAKKVPDSKHASAEGTGGRP</sequence>
<evidence type="ECO:0000259" key="4">
    <source>
        <dbReference type="Pfam" id="PF07687"/>
    </source>
</evidence>
<feature type="domain" description="Peptidase M20 dimerisation" evidence="4">
    <location>
        <begin position="186"/>
        <end position="278"/>
    </location>
</feature>
<protein>
    <submittedName>
        <fullName evidence="5">Amidohydrolase</fullName>
    </submittedName>
</protein>